<keyword evidence="3 4" id="KW-0131">Cell cycle</keyword>
<dbReference type="Gene3D" id="3.10.28.10">
    <property type="entry name" value="Homing endonucleases"/>
    <property type="match status" value="1"/>
</dbReference>
<evidence type="ECO:0000256" key="2">
    <source>
        <dbReference type="ARBA" id="ARBA00023125"/>
    </source>
</evidence>
<keyword evidence="2 4" id="KW-0238">DNA-binding</keyword>
<proteinExistence type="inferred from homology"/>
<dbReference type="EMBL" id="JAUSUX010000001">
    <property type="protein sequence ID" value="MDQ0285140.1"/>
    <property type="molecule type" value="Genomic_DNA"/>
</dbReference>
<dbReference type="InterPro" id="IPR004042">
    <property type="entry name" value="Intein_endonuc_central"/>
</dbReference>
<comment type="similarity">
    <text evidence="4">Belongs to the WhiA family.</text>
</comment>
<dbReference type="InterPro" id="IPR039518">
    <property type="entry name" value="WhiA_LAGLIDADG_dom"/>
</dbReference>
<evidence type="ECO:0000313" key="6">
    <source>
        <dbReference type="EMBL" id="MDQ0285140.1"/>
    </source>
</evidence>
<dbReference type="Pfam" id="PF14527">
    <property type="entry name" value="LAGLIDADG_WhiA"/>
    <property type="match status" value="1"/>
</dbReference>
<evidence type="ECO:0000256" key="3">
    <source>
        <dbReference type="ARBA" id="ARBA00023306"/>
    </source>
</evidence>
<comment type="caution">
    <text evidence="6">The sequence shown here is derived from an EMBL/GenBank/DDBJ whole genome shotgun (WGS) entry which is preliminary data.</text>
</comment>
<dbReference type="Proteomes" id="UP001225644">
    <property type="component" value="Unassembled WGS sequence"/>
</dbReference>
<dbReference type="InterPro" id="IPR027434">
    <property type="entry name" value="Homing_endonucl"/>
</dbReference>
<dbReference type="RefSeq" id="WP_307399069.1">
    <property type="nucleotide sequence ID" value="NZ_JAUSUX010000001.1"/>
</dbReference>
<dbReference type="PANTHER" id="PTHR37307:SF1">
    <property type="entry name" value="CELL DIVISION PROTEIN WHIA-RELATED"/>
    <property type="match status" value="1"/>
</dbReference>
<evidence type="ECO:0000256" key="4">
    <source>
        <dbReference type="HAMAP-Rule" id="MF_01420"/>
    </source>
</evidence>
<evidence type="ECO:0000313" key="7">
    <source>
        <dbReference type="Proteomes" id="UP001225644"/>
    </source>
</evidence>
<comment type="function">
    <text evidence="4">Involved in cell division and chromosome segregation.</text>
</comment>
<dbReference type="HAMAP" id="MF_01420">
    <property type="entry name" value="HTH_type_WhiA"/>
    <property type="match status" value="1"/>
</dbReference>
<dbReference type="SUPFAM" id="SSF55608">
    <property type="entry name" value="Homing endonucleases"/>
    <property type="match status" value="1"/>
</dbReference>
<reference evidence="6 7" key="1">
    <citation type="submission" date="2023-07" db="EMBL/GenBank/DDBJ databases">
        <title>Genomic Encyclopedia of Type Strains, Phase IV (KMG-IV): sequencing the most valuable type-strain genomes for metagenomic binning, comparative biology and taxonomic classification.</title>
        <authorList>
            <person name="Goeker M."/>
        </authorList>
    </citation>
    <scope>NUCLEOTIDE SEQUENCE [LARGE SCALE GENOMIC DNA]</scope>
    <source>
        <strain evidence="6 7">DSM 12396</strain>
    </source>
</reference>
<evidence type="ECO:0000259" key="5">
    <source>
        <dbReference type="PROSITE" id="PS50819"/>
    </source>
</evidence>
<dbReference type="GO" id="GO:0003677">
    <property type="term" value="F:DNA binding"/>
    <property type="evidence" value="ECO:0007669"/>
    <property type="project" value="UniProtKB-KW"/>
</dbReference>
<dbReference type="PANTHER" id="PTHR37307">
    <property type="entry name" value="CELL DIVISION PROTEIN WHIA-RELATED"/>
    <property type="match status" value="1"/>
</dbReference>
<dbReference type="InterPro" id="IPR003802">
    <property type="entry name" value="Sporulation_regulator_WhiA"/>
</dbReference>
<name>A0ABU0AXD4_9FIRM</name>
<dbReference type="NCBIfam" id="TIGR00647">
    <property type="entry name" value="DNA_bind_WhiA"/>
    <property type="match status" value="1"/>
</dbReference>
<accession>A0ABU0AXD4</accession>
<evidence type="ECO:0000256" key="1">
    <source>
        <dbReference type="ARBA" id="ARBA00022618"/>
    </source>
</evidence>
<sequence>MSFSTLTKNELARVVGKEKCCRLAELAALVKMDGSLSIGTGPKTALTIGTENAAVARKIFSLFKEIFGVHTEVLVQRKNRLRKKNLYQVRVSPPSGMADILRRLGMVDARGRLTGGIPRELVRRECCRRAYLRGAFLGGGSVNNPEGTYHLEIITGNVELARALGRLMGEFGLEARVSARKNWHVVYLKDSDQIVALLNIMGAHTALLDFENVRIYKDMRNQVNRLVNCETANLNKVVDAALRQVENIRFIADTMGLEKLPPALRQVAEARLQYPDASLRELGEMLEPRVGKSGVNHRLRRLDEIAKKLREPSCEVPAGALLTSLRGGRRNLQL</sequence>
<keyword evidence="1 4" id="KW-0132">Cell division</keyword>
<organism evidence="6 7">
    <name type="scientific">Desulfofundulus luciae</name>
    <dbReference type="NCBI Taxonomy" id="74702"/>
    <lineage>
        <taxon>Bacteria</taxon>
        <taxon>Bacillati</taxon>
        <taxon>Bacillota</taxon>
        <taxon>Clostridia</taxon>
        <taxon>Eubacteriales</taxon>
        <taxon>Peptococcaceae</taxon>
        <taxon>Desulfofundulus</taxon>
    </lineage>
</organism>
<protein>
    <recommendedName>
        <fullName evidence="4">Probable cell division protein WhiA</fullName>
    </recommendedName>
</protein>
<gene>
    <name evidence="4" type="primary">whiA</name>
    <name evidence="6" type="ORF">J2Z49_000230</name>
</gene>
<dbReference type="InterPro" id="IPR023054">
    <property type="entry name" value="Sporulation_regulator_WhiA_C"/>
</dbReference>
<keyword evidence="7" id="KW-1185">Reference proteome</keyword>
<dbReference type="InterPro" id="IPR018478">
    <property type="entry name" value="Sporu_reg_WhiA_N_dom"/>
</dbReference>
<feature type="domain" description="DOD-type homing endonuclease" evidence="5">
    <location>
        <begin position="103"/>
        <end position="173"/>
    </location>
</feature>
<dbReference type="PROSITE" id="PS50819">
    <property type="entry name" value="INTEIN_ENDONUCLEASE"/>
    <property type="match status" value="1"/>
</dbReference>
<dbReference type="Pfam" id="PF10298">
    <property type="entry name" value="WhiA_N"/>
    <property type="match status" value="1"/>
</dbReference>
<dbReference type="Pfam" id="PF02650">
    <property type="entry name" value="HTH_WhiA"/>
    <property type="match status" value="1"/>
</dbReference>